<reference evidence="2" key="1">
    <citation type="submission" date="2017-02" db="UniProtKB">
        <authorList>
            <consortium name="WormBaseParasite"/>
        </authorList>
    </citation>
    <scope>IDENTIFICATION</scope>
</reference>
<evidence type="ECO:0000313" key="2">
    <source>
        <dbReference type="WBParaSite" id="SMUV_0001100101-mRNA-1"/>
    </source>
</evidence>
<protein>
    <submittedName>
        <fullName evidence="2">Transposase</fullName>
    </submittedName>
</protein>
<dbReference type="Proteomes" id="UP000046393">
    <property type="component" value="Unplaced"/>
</dbReference>
<proteinExistence type="predicted"/>
<dbReference type="WBParaSite" id="SMUV_0001100101-mRNA-1">
    <property type="protein sequence ID" value="SMUV_0001100101-mRNA-1"/>
    <property type="gene ID" value="SMUV_0001100101"/>
</dbReference>
<keyword evidence="1" id="KW-1185">Reference proteome</keyword>
<evidence type="ECO:0000313" key="1">
    <source>
        <dbReference type="Proteomes" id="UP000046393"/>
    </source>
</evidence>
<sequence>MLHIRTFRRALETGYSKVQKNRIDTRLISNETLKLSYSFARISPDRSMKQEGITHIPEKCIGSVIARFLHRQPVNCNRWEKYGLETR</sequence>
<name>A0A0N5B149_9BILA</name>
<dbReference type="AlphaFoldDB" id="A0A0N5B149"/>
<organism evidence="1 2">
    <name type="scientific">Syphacia muris</name>
    <dbReference type="NCBI Taxonomy" id="451379"/>
    <lineage>
        <taxon>Eukaryota</taxon>
        <taxon>Metazoa</taxon>
        <taxon>Ecdysozoa</taxon>
        <taxon>Nematoda</taxon>
        <taxon>Chromadorea</taxon>
        <taxon>Rhabditida</taxon>
        <taxon>Spirurina</taxon>
        <taxon>Oxyuridomorpha</taxon>
        <taxon>Oxyuroidea</taxon>
        <taxon>Oxyuridae</taxon>
        <taxon>Syphacia</taxon>
    </lineage>
</organism>
<accession>A0A0N5B149</accession>